<keyword evidence="3" id="KW-0808">Transferase</keyword>
<dbReference type="InterPro" id="IPR036770">
    <property type="entry name" value="Ankyrin_rpt-contain_sf"/>
</dbReference>
<keyword evidence="3" id="KW-0489">Methyltransferase</keyword>
<dbReference type="EMBL" id="JARVKM010000005">
    <property type="protein sequence ID" value="KAK9780656.1"/>
    <property type="molecule type" value="Genomic_DNA"/>
</dbReference>
<dbReference type="Gene3D" id="3.40.50.150">
    <property type="entry name" value="Vaccinia Virus protein VP39"/>
    <property type="match status" value="1"/>
</dbReference>
<keyword evidence="1" id="KW-0040">ANK repeat</keyword>
<evidence type="ECO:0000256" key="1">
    <source>
        <dbReference type="PROSITE-ProRule" id="PRU00023"/>
    </source>
</evidence>
<feature type="repeat" description="ANK" evidence="1">
    <location>
        <begin position="255"/>
        <end position="287"/>
    </location>
</feature>
<dbReference type="InterPro" id="IPR002110">
    <property type="entry name" value="Ankyrin_rpt"/>
</dbReference>
<dbReference type="PROSITE" id="PS50088">
    <property type="entry name" value="ANK_REPEAT"/>
    <property type="match status" value="1"/>
</dbReference>
<protein>
    <submittedName>
        <fullName evidence="3">S-adenosyl-L-methionine-dependent methyltransferase</fullName>
    </submittedName>
</protein>
<proteinExistence type="predicted"/>
<dbReference type="GO" id="GO:0032259">
    <property type="term" value="P:methylation"/>
    <property type="evidence" value="ECO:0007669"/>
    <property type="project" value="UniProtKB-KW"/>
</dbReference>
<dbReference type="InterPro" id="IPR029063">
    <property type="entry name" value="SAM-dependent_MTases_sf"/>
</dbReference>
<dbReference type="Pfam" id="PF13649">
    <property type="entry name" value="Methyltransf_25"/>
    <property type="match status" value="1"/>
</dbReference>
<evidence type="ECO:0000259" key="2">
    <source>
        <dbReference type="Pfam" id="PF13649"/>
    </source>
</evidence>
<dbReference type="InterPro" id="IPR041698">
    <property type="entry name" value="Methyltransf_25"/>
</dbReference>
<reference evidence="3 4" key="1">
    <citation type="submission" date="2024-02" db="EMBL/GenBank/DDBJ databases">
        <title>First draft genome assembly of two strains of Seiridium cardinale.</title>
        <authorList>
            <person name="Emiliani G."/>
            <person name="Scali E."/>
        </authorList>
    </citation>
    <scope>NUCLEOTIDE SEQUENCE [LARGE SCALE GENOMIC DNA]</scope>
    <source>
        <strain evidence="3 4">BM-138-000479</strain>
    </source>
</reference>
<gene>
    <name evidence="3" type="ORF">SCAR479_01842</name>
</gene>
<organism evidence="3 4">
    <name type="scientific">Seiridium cardinale</name>
    <dbReference type="NCBI Taxonomy" id="138064"/>
    <lineage>
        <taxon>Eukaryota</taxon>
        <taxon>Fungi</taxon>
        <taxon>Dikarya</taxon>
        <taxon>Ascomycota</taxon>
        <taxon>Pezizomycotina</taxon>
        <taxon>Sordariomycetes</taxon>
        <taxon>Xylariomycetidae</taxon>
        <taxon>Amphisphaeriales</taxon>
        <taxon>Sporocadaceae</taxon>
        <taxon>Seiridium</taxon>
    </lineage>
</organism>
<feature type="domain" description="Methyltransferase" evidence="2">
    <location>
        <begin position="23"/>
        <end position="120"/>
    </location>
</feature>
<dbReference type="Proteomes" id="UP001465668">
    <property type="component" value="Unassembled WGS sequence"/>
</dbReference>
<dbReference type="SUPFAM" id="SSF48403">
    <property type="entry name" value="Ankyrin repeat"/>
    <property type="match status" value="1"/>
</dbReference>
<keyword evidence="4" id="KW-1185">Reference proteome</keyword>
<evidence type="ECO:0000313" key="4">
    <source>
        <dbReference type="Proteomes" id="UP001465668"/>
    </source>
</evidence>
<comment type="caution">
    <text evidence="3">The sequence shown here is derived from an EMBL/GenBank/DDBJ whole genome shotgun (WGS) entry which is preliminary data.</text>
</comment>
<dbReference type="Gene3D" id="1.25.40.20">
    <property type="entry name" value="Ankyrin repeat-containing domain"/>
    <property type="match status" value="1"/>
</dbReference>
<name>A0ABR2Y3I7_9PEZI</name>
<sequence>MESLAKASLDLIPPVSSGAVINDNGCGTGAATASIVASMMGRSLDLAIKGTDINNSALDLYRKRAAAKSWPAEAIHADSNALTFDTDTFMLTIGNALLFMLANDGIDAVKEVYRTLKPSGLAVFNSWKCVPNMAPLEAAAKATRSEGIPLPRSGLDKWTRAEHLQDIIAQGGFDKAQVTMHQARVHVTTLEIDRYVNMLWSFIGGTTPAGWLESDEENWDRALDIIKRELKKTEGYTEIEDGRLSSQFIANIAVAKKNTLQFAVEMCNVEIITLLINSGADVNGEPATDGGATALQGLIKIAMLLSYKGAEVSAAGAKYNGRTALEAAADWFCQSQGHFALASELRKLGEWNEEENKRLFHESLEDCGSPRDGEVRIVTENEDMCKLDPIYDGKEDGLEDWYADKEICWFSEG</sequence>
<dbReference type="GO" id="GO:0008168">
    <property type="term" value="F:methyltransferase activity"/>
    <property type="evidence" value="ECO:0007669"/>
    <property type="project" value="UniProtKB-KW"/>
</dbReference>
<dbReference type="CDD" id="cd02440">
    <property type="entry name" value="AdoMet_MTases"/>
    <property type="match status" value="1"/>
</dbReference>
<evidence type="ECO:0000313" key="3">
    <source>
        <dbReference type="EMBL" id="KAK9780656.1"/>
    </source>
</evidence>
<dbReference type="SUPFAM" id="SSF53335">
    <property type="entry name" value="S-adenosyl-L-methionine-dependent methyltransferases"/>
    <property type="match status" value="1"/>
</dbReference>
<accession>A0ABR2Y3I7</accession>